<dbReference type="Gene3D" id="3.60.21.10">
    <property type="match status" value="1"/>
</dbReference>
<accession>A0A7V0T7E0</accession>
<dbReference type="PANTHER" id="PTHR36303">
    <property type="entry name" value="2',3'-CYCLIC-NUCLEOTIDE 2'-PHOSPHODIESTERASE"/>
    <property type="match status" value="1"/>
</dbReference>
<dbReference type="InterPro" id="IPR005235">
    <property type="entry name" value="YmdB-like"/>
</dbReference>
<dbReference type="PANTHER" id="PTHR36303:SF1">
    <property type="entry name" value="2',3'-CYCLIC-NUCLEOTIDE 2'-PHOSPHODIESTERASE"/>
    <property type="match status" value="1"/>
</dbReference>
<comment type="caution">
    <text evidence="4">The sequence shown here is derived from an EMBL/GenBank/DDBJ whole genome shotgun (WGS) entry which is preliminary data.</text>
</comment>
<feature type="active site" description="Proton donor" evidence="1">
    <location>
        <position position="71"/>
    </location>
</feature>
<feature type="region of interest" description="Disordered" evidence="3">
    <location>
        <begin position="260"/>
        <end position="297"/>
    </location>
</feature>
<dbReference type="AlphaFoldDB" id="A0A7V0T7E0"/>
<name>A0A7V0T7E0_UNCW3</name>
<protein>
    <submittedName>
        <fullName evidence="4">TIGR00282 family metallophosphoesterase</fullName>
    </submittedName>
</protein>
<feature type="binding site" evidence="2">
    <location>
        <position position="153"/>
    </location>
    <ligand>
        <name>Fe cation</name>
        <dbReference type="ChEBI" id="CHEBI:24875"/>
        <label>2</label>
    </ligand>
</feature>
<organism evidence="4">
    <name type="scientific">candidate division WOR-3 bacterium</name>
    <dbReference type="NCBI Taxonomy" id="2052148"/>
    <lineage>
        <taxon>Bacteria</taxon>
        <taxon>Bacteria division WOR-3</taxon>
    </lineage>
</organism>
<dbReference type="SUPFAM" id="SSF56300">
    <property type="entry name" value="Metallo-dependent phosphatases"/>
    <property type="match status" value="1"/>
</dbReference>
<dbReference type="NCBIfam" id="TIGR00282">
    <property type="entry name" value="TIGR00282 family metallophosphoesterase"/>
    <property type="match status" value="1"/>
</dbReference>
<feature type="compositionally biased region" description="Basic and acidic residues" evidence="3">
    <location>
        <begin position="265"/>
        <end position="297"/>
    </location>
</feature>
<evidence type="ECO:0000313" key="4">
    <source>
        <dbReference type="EMBL" id="HDR00202.1"/>
    </source>
</evidence>
<feature type="binding site" evidence="2">
    <location>
        <position position="43"/>
    </location>
    <ligand>
        <name>Fe cation</name>
        <dbReference type="ChEBI" id="CHEBI:24875"/>
        <label>1</label>
    </ligand>
</feature>
<dbReference type="EMBL" id="DSBX01000305">
    <property type="protein sequence ID" value="HDR00202.1"/>
    <property type="molecule type" value="Genomic_DNA"/>
</dbReference>
<dbReference type="PIRSF" id="PIRSF004789">
    <property type="entry name" value="DR1281"/>
    <property type="match status" value="1"/>
</dbReference>
<reference evidence="4" key="1">
    <citation type="journal article" date="2020" name="mSystems">
        <title>Genome- and Community-Level Interaction Insights into Carbon Utilization and Element Cycling Functions of Hydrothermarchaeota in Hydrothermal Sediment.</title>
        <authorList>
            <person name="Zhou Z."/>
            <person name="Liu Y."/>
            <person name="Xu W."/>
            <person name="Pan J."/>
            <person name="Luo Z.H."/>
            <person name="Li M."/>
        </authorList>
    </citation>
    <scope>NUCLEOTIDE SEQUENCE [LARGE SCALE GENOMIC DNA]</scope>
    <source>
        <strain evidence="4">SpSt-1182</strain>
    </source>
</reference>
<evidence type="ECO:0000256" key="3">
    <source>
        <dbReference type="SAM" id="MobiDB-lite"/>
    </source>
</evidence>
<feature type="binding site" evidence="2">
    <location>
        <position position="70"/>
    </location>
    <ligand>
        <name>Fe cation</name>
        <dbReference type="ChEBI" id="CHEBI:24875"/>
        <label>2</label>
    </ligand>
</feature>
<feature type="binding site" evidence="2">
    <location>
        <position position="180"/>
    </location>
    <ligand>
        <name>Fe cation</name>
        <dbReference type="ChEBI" id="CHEBI:24875"/>
        <label>1</label>
    </ligand>
</feature>
<evidence type="ECO:0000256" key="2">
    <source>
        <dbReference type="PIRSR" id="PIRSR004789-51"/>
    </source>
</evidence>
<feature type="binding site" evidence="2">
    <location>
        <position position="178"/>
    </location>
    <ligand>
        <name>Fe cation</name>
        <dbReference type="ChEBI" id="CHEBI:24875"/>
        <label>2</label>
    </ligand>
</feature>
<feature type="binding site" evidence="2">
    <location>
        <position position="11"/>
    </location>
    <ligand>
        <name>Fe cation</name>
        <dbReference type="ChEBI" id="CHEBI:24875"/>
        <label>1</label>
    </ligand>
</feature>
<dbReference type="CDD" id="cd07382">
    <property type="entry name" value="MPP_DR1281"/>
    <property type="match status" value="1"/>
</dbReference>
<gene>
    <name evidence="4" type="ORF">ENN51_07980</name>
</gene>
<dbReference type="GO" id="GO:0004113">
    <property type="term" value="F:2',3'-cyclic-nucleotide 3'-phosphodiesterase activity"/>
    <property type="evidence" value="ECO:0007669"/>
    <property type="project" value="TreeGrafter"/>
</dbReference>
<proteinExistence type="predicted"/>
<keyword evidence="2" id="KW-0479">Metal-binding</keyword>
<dbReference type="Pfam" id="PF13277">
    <property type="entry name" value="YmdB"/>
    <property type="match status" value="1"/>
</dbReference>
<dbReference type="Proteomes" id="UP000885672">
    <property type="component" value="Unassembled WGS sequence"/>
</dbReference>
<feature type="binding site" evidence="2">
    <location>
        <position position="42"/>
    </location>
    <ligand>
        <name>Fe cation</name>
        <dbReference type="ChEBI" id="CHEBI:24875"/>
        <label>2</label>
    </ligand>
</feature>
<dbReference type="GO" id="GO:0046872">
    <property type="term" value="F:metal ion binding"/>
    <property type="evidence" value="ECO:0007669"/>
    <property type="project" value="UniProtKB-KW"/>
</dbReference>
<dbReference type="InterPro" id="IPR029052">
    <property type="entry name" value="Metallo-depent_PP-like"/>
</dbReference>
<sequence length="297" mass="32323">MPTRRIVFLGDVCSRAGRDAVVALLPGIRERHRADFVVVNAENVAGGYGINPTLCEELLAAGADCLTTGDHAFDRRDTWDYYNIQSRLLRPANYPPGAPGRGQALYGLDGWAVGVISLVGRVFMKPLDCPFRRVESCLEQLGRQAQVLLVDFHAEATAEKQAMGWYLDGRVSAVVGTHTHVQTADERVLPGGTAYITDAGMCGAFDSVLGMRREDSLKRLLDGLPHRLTPARGEPAVSGVVVEVDGETGRATGIERLLVEFLPSDEDKPAGDDRASETRRDRDGPRALQDREQALES</sequence>
<feature type="binding site" evidence="2">
    <location>
        <position position="42"/>
    </location>
    <ligand>
        <name>Fe cation</name>
        <dbReference type="ChEBI" id="CHEBI:24875"/>
        <label>1</label>
    </ligand>
</feature>
<evidence type="ECO:0000256" key="1">
    <source>
        <dbReference type="PIRSR" id="PIRSR004789-50"/>
    </source>
</evidence>